<dbReference type="InterPro" id="IPR000835">
    <property type="entry name" value="HTH_MarR-typ"/>
</dbReference>
<dbReference type="GO" id="GO:0003700">
    <property type="term" value="F:DNA-binding transcription factor activity"/>
    <property type="evidence" value="ECO:0007669"/>
    <property type="project" value="InterPro"/>
</dbReference>
<evidence type="ECO:0000256" key="3">
    <source>
        <dbReference type="ARBA" id="ARBA00023163"/>
    </source>
</evidence>
<sequence length="130" mass="14912">MFLQLQRLERKPRIFGDAGPLTPSEIHTIDAIGMDGTLLMSELAARLGVTKGAVTQIFSRLEAKELVIRAPHPEDFRAVLVSLTDKGRSAYRAHEEVHRQFYEELSTELGEEEIRIFEQCIQKLIRFMEE</sequence>
<evidence type="ECO:0000313" key="5">
    <source>
        <dbReference type="EMBL" id="AEI40741.1"/>
    </source>
</evidence>
<protein>
    <submittedName>
        <fullName evidence="5">MarR family transcriptional regulator</fullName>
    </submittedName>
</protein>
<evidence type="ECO:0000259" key="4">
    <source>
        <dbReference type="PROSITE" id="PS50995"/>
    </source>
</evidence>
<keyword evidence="1" id="KW-0805">Transcription regulation</keyword>
<dbReference type="SMART" id="SM00347">
    <property type="entry name" value="HTH_MARR"/>
    <property type="match status" value="1"/>
</dbReference>
<dbReference type="GO" id="GO:0003677">
    <property type="term" value="F:DNA binding"/>
    <property type="evidence" value="ECO:0007669"/>
    <property type="project" value="UniProtKB-KW"/>
</dbReference>
<keyword evidence="2" id="KW-0238">DNA-binding</keyword>
<feature type="domain" description="HTH marR-type" evidence="4">
    <location>
        <begin position="1"/>
        <end position="126"/>
    </location>
</feature>
<proteinExistence type="predicted"/>
<dbReference type="SUPFAM" id="SSF46785">
    <property type="entry name" value="Winged helix' DNA-binding domain"/>
    <property type="match status" value="1"/>
</dbReference>
<evidence type="ECO:0000256" key="2">
    <source>
        <dbReference type="ARBA" id="ARBA00023125"/>
    </source>
</evidence>
<evidence type="ECO:0000256" key="1">
    <source>
        <dbReference type="ARBA" id="ARBA00023015"/>
    </source>
</evidence>
<dbReference type="InterPro" id="IPR036388">
    <property type="entry name" value="WH-like_DNA-bd_sf"/>
</dbReference>
<dbReference type="KEGG" id="pms:KNP414_02180"/>
<dbReference type="InterPro" id="IPR036390">
    <property type="entry name" value="WH_DNA-bd_sf"/>
</dbReference>
<dbReference type="PRINTS" id="PR00598">
    <property type="entry name" value="HTHMARR"/>
</dbReference>
<dbReference type="Pfam" id="PF12802">
    <property type="entry name" value="MarR_2"/>
    <property type="match status" value="1"/>
</dbReference>
<dbReference type="PANTHER" id="PTHR42756">
    <property type="entry name" value="TRANSCRIPTIONAL REGULATOR, MARR"/>
    <property type="match status" value="1"/>
</dbReference>
<dbReference type="PATRIC" id="fig|1036673.3.peg.1959"/>
<reference evidence="5 6" key="2">
    <citation type="journal article" date="2013" name="Genome Announc.">
        <title>Genome Sequence of Growth-Improving Paenibacillus mucilaginosus Strain KNP414.</title>
        <authorList>
            <person name="Lu J.J."/>
            <person name="Wang J.F."/>
            <person name="Hu X.F."/>
        </authorList>
    </citation>
    <scope>NUCLEOTIDE SEQUENCE [LARGE SCALE GENOMIC DNA]</scope>
    <source>
        <strain evidence="5 6">KNP414</strain>
    </source>
</reference>
<dbReference type="Proteomes" id="UP000006620">
    <property type="component" value="Chromosome"/>
</dbReference>
<reference evidence="6" key="1">
    <citation type="submission" date="2011-06" db="EMBL/GenBank/DDBJ databases">
        <title>Complete genome sequence of Paenibacillus mucilaginosus KNP414.</title>
        <authorList>
            <person name="Wang J."/>
            <person name="Hu S."/>
            <person name="Hu X."/>
            <person name="Zhang B."/>
            <person name="Dong D."/>
            <person name="Zhang S."/>
            <person name="Zhao K."/>
            <person name="Wu D."/>
        </authorList>
    </citation>
    <scope>NUCLEOTIDE SEQUENCE [LARGE SCALE GENOMIC DNA]</scope>
    <source>
        <strain evidence="6">KNP414</strain>
    </source>
</reference>
<dbReference type="EMBL" id="CP002869">
    <property type="protein sequence ID" value="AEI40741.1"/>
    <property type="molecule type" value="Genomic_DNA"/>
</dbReference>
<name>F8F511_PAEMK</name>
<gene>
    <name evidence="5" type="ordered locus">KNP414_02180</name>
</gene>
<dbReference type="Gene3D" id="1.10.10.10">
    <property type="entry name" value="Winged helix-like DNA-binding domain superfamily/Winged helix DNA-binding domain"/>
    <property type="match status" value="1"/>
</dbReference>
<accession>F8F511</accession>
<dbReference type="PROSITE" id="PS50995">
    <property type="entry name" value="HTH_MARR_2"/>
    <property type="match status" value="1"/>
</dbReference>
<evidence type="ECO:0000313" key="6">
    <source>
        <dbReference type="Proteomes" id="UP000006620"/>
    </source>
</evidence>
<organism evidence="5 6">
    <name type="scientific">Paenibacillus mucilaginosus (strain KNP414)</name>
    <dbReference type="NCBI Taxonomy" id="1036673"/>
    <lineage>
        <taxon>Bacteria</taxon>
        <taxon>Bacillati</taxon>
        <taxon>Bacillota</taxon>
        <taxon>Bacilli</taxon>
        <taxon>Bacillales</taxon>
        <taxon>Paenibacillaceae</taxon>
        <taxon>Paenibacillus</taxon>
    </lineage>
</organism>
<keyword evidence="3" id="KW-0804">Transcription</keyword>
<dbReference type="PANTHER" id="PTHR42756:SF1">
    <property type="entry name" value="TRANSCRIPTIONAL REPRESSOR OF EMRAB OPERON"/>
    <property type="match status" value="1"/>
</dbReference>
<dbReference type="AlphaFoldDB" id="F8F511"/>
<dbReference type="HOGENOM" id="CLU_083287_11_0_9"/>